<keyword evidence="7" id="KW-1185">Reference proteome</keyword>
<protein>
    <recommendedName>
        <fullName evidence="8">CUB domain containing protein 1a</fullName>
    </recommendedName>
</protein>
<dbReference type="GeneTree" id="ENSGT00390000010209"/>
<dbReference type="Bgee" id="ENSAMXG00000011345">
    <property type="expression patterns" value="Expressed in olfactory epithelium and 8 other cell types or tissues"/>
</dbReference>
<name>W5KVN6_ASTMX</name>
<feature type="domain" description="CDCP1 second and fifth CUB" evidence="5">
    <location>
        <begin position="79"/>
        <end position="179"/>
    </location>
</feature>
<feature type="region of interest" description="Disordered" evidence="1">
    <location>
        <begin position="656"/>
        <end position="707"/>
    </location>
</feature>
<dbReference type="HOGENOM" id="CLU_610523_0_0_1"/>
<keyword evidence="2" id="KW-1133">Transmembrane helix</keyword>
<evidence type="ECO:0000259" key="3">
    <source>
        <dbReference type="Pfam" id="PF23665"/>
    </source>
</evidence>
<dbReference type="Pfam" id="PF23665">
    <property type="entry name" value="CDCP1_CUB_6"/>
    <property type="match status" value="2"/>
</dbReference>
<feature type="domain" description="CDCP1 third and sixth CUB" evidence="3">
    <location>
        <begin position="195"/>
        <end position="277"/>
    </location>
</feature>
<dbReference type="InterPro" id="IPR056268">
    <property type="entry name" value="CUB_CDCP1_1st"/>
</dbReference>
<feature type="domain" description="CDCP1 third and sixth CUB" evidence="3">
    <location>
        <begin position="430"/>
        <end position="540"/>
    </location>
</feature>
<keyword evidence="2" id="KW-0812">Transmembrane</keyword>
<dbReference type="eggNOG" id="ENOG502QVKN">
    <property type="taxonomic scope" value="Eukaryota"/>
</dbReference>
<dbReference type="InterPro" id="IPR056269">
    <property type="entry name" value="CUB_CDCP1_2nd_5th"/>
</dbReference>
<reference evidence="7" key="2">
    <citation type="journal article" date="2014" name="Nat. Commun.">
        <title>The cavefish genome reveals candidate genes for eye loss.</title>
        <authorList>
            <person name="McGaugh S.E."/>
            <person name="Gross J.B."/>
            <person name="Aken B."/>
            <person name="Blin M."/>
            <person name="Borowsky R."/>
            <person name="Chalopin D."/>
            <person name="Hinaux H."/>
            <person name="Jeffery W.R."/>
            <person name="Keene A."/>
            <person name="Ma L."/>
            <person name="Minx P."/>
            <person name="Murphy D."/>
            <person name="O'Quin K.E."/>
            <person name="Retaux S."/>
            <person name="Rohner N."/>
            <person name="Searle S.M."/>
            <person name="Stahl B.A."/>
            <person name="Tabin C."/>
            <person name="Volff J.N."/>
            <person name="Yoshizawa M."/>
            <person name="Warren W.C."/>
        </authorList>
    </citation>
    <scope>NUCLEOTIDE SEQUENCE [LARGE SCALE GENOMIC DNA]</scope>
    <source>
        <strain evidence="7">female</strain>
    </source>
</reference>
<accession>W5KVN6</accession>
<evidence type="ECO:0000256" key="2">
    <source>
        <dbReference type="SAM" id="Phobius"/>
    </source>
</evidence>
<dbReference type="Proteomes" id="UP000018467">
    <property type="component" value="Unassembled WGS sequence"/>
</dbReference>
<proteinExistence type="predicted"/>
<dbReference type="PANTHER" id="PTHR14477:SF1">
    <property type="entry name" value="CUB DOMAIN-CONTAINING PROTEIN 1"/>
    <property type="match status" value="1"/>
</dbReference>
<dbReference type="PANTHER" id="PTHR14477">
    <property type="entry name" value="CUB DOMAIN-CONTAINING PROTEIN 1"/>
    <property type="match status" value="1"/>
</dbReference>
<evidence type="ECO:0000259" key="5">
    <source>
        <dbReference type="Pfam" id="PF23668"/>
    </source>
</evidence>
<evidence type="ECO:0008006" key="8">
    <source>
        <dbReference type="Google" id="ProtNLM"/>
    </source>
</evidence>
<reference evidence="6" key="4">
    <citation type="submission" date="2025-09" db="UniProtKB">
        <authorList>
            <consortium name="Ensembl"/>
        </authorList>
    </citation>
    <scope>IDENTIFICATION</scope>
</reference>
<dbReference type="Pfam" id="PF23668">
    <property type="entry name" value="CUB_CDCP1_2"/>
    <property type="match status" value="1"/>
</dbReference>
<dbReference type="AlphaFoldDB" id="W5KVN6"/>
<dbReference type="Ensembl" id="ENSAMXT00000011648.2">
    <property type="protein sequence ID" value="ENSAMXP00000011648.2"/>
    <property type="gene ID" value="ENSAMXG00000011345.2"/>
</dbReference>
<keyword evidence="2" id="KW-0472">Membrane</keyword>
<evidence type="ECO:0000313" key="7">
    <source>
        <dbReference type="Proteomes" id="UP000018467"/>
    </source>
</evidence>
<reference evidence="7" key="1">
    <citation type="submission" date="2013-03" db="EMBL/GenBank/DDBJ databases">
        <authorList>
            <person name="Jeffery W."/>
            <person name="Warren W."/>
            <person name="Wilson R.K."/>
        </authorList>
    </citation>
    <scope>NUCLEOTIDE SEQUENCE</scope>
    <source>
        <strain evidence="7">female</strain>
    </source>
</reference>
<feature type="domain" description="CDCP1 first CUB" evidence="4">
    <location>
        <begin position="2"/>
        <end position="71"/>
    </location>
</feature>
<organism evidence="6 7">
    <name type="scientific">Astyanax mexicanus</name>
    <name type="common">Blind cave fish</name>
    <name type="synonym">Astyanax fasciatus mexicanus</name>
    <dbReference type="NCBI Taxonomy" id="7994"/>
    <lineage>
        <taxon>Eukaryota</taxon>
        <taxon>Metazoa</taxon>
        <taxon>Chordata</taxon>
        <taxon>Craniata</taxon>
        <taxon>Vertebrata</taxon>
        <taxon>Euteleostomi</taxon>
        <taxon>Actinopterygii</taxon>
        <taxon>Neopterygii</taxon>
        <taxon>Teleostei</taxon>
        <taxon>Ostariophysi</taxon>
        <taxon>Characiformes</taxon>
        <taxon>Characoidei</taxon>
        <taxon>Acestrorhamphidae</taxon>
        <taxon>Acestrorhamphinae</taxon>
        <taxon>Astyanax</taxon>
    </lineage>
</organism>
<feature type="region of interest" description="Disordered" evidence="1">
    <location>
        <begin position="719"/>
        <end position="765"/>
    </location>
</feature>
<evidence type="ECO:0000259" key="4">
    <source>
        <dbReference type="Pfam" id="PF23667"/>
    </source>
</evidence>
<feature type="transmembrane region" description="Helical" evidence="2">
    <location>
        <begin position="549"/>
        <end position="575"/>
    </location>
</feature>
<evidence type="ECO:0000256" key="1">
    <source>
        <dbReference type="SAM" id="MobiDB-lite"/>
    </source>
</evidence>
<dbReference type="InterPro" id="IPR038811">
    <property type="entry name" value="CDCP1"/>
</dbReference>
<dbReference type="InterPro" id="IPR056266">
    <property type="entry name" value="CDCP1_CUB_3rd_6th"/>
</dbReference>
<reference evidence="6" key="3">
    <citation type="submission" date="2025-08" db="UniProtKB">
        <authorList>
            <consortium name="Ensembl"/>
        </authorList>
    </citation>
    <scope>IDENTIFICATION</scope>
</reference>
<sequence length="765" mass="84059">GRTMTVVPDPNTSITIKKSPQGPDCTVCVGEGTSRTCGSTQTLSDAQTTVEFSCSRPQDAFTVEIIRDLDCTKSCSYDSIHSDASFFPDFSKTFIWDLKVSSVKSFQLDFPEPGMRQIPSGDLCPDKHTYSVVMYQRGTVGVGTFCRNGTVTRMQIPYKGRVTLAVPKDTPLIQSDFIYSETTGLINLTEFYSASGIPSDYGMSWSFVVPPLHNFSVEFVDPQKPECQSKEVKVTYLQDRKPPLDKTLTDAQPSNYQGNFNLSLTNCDLKKNSASSLLLKYRVSVFRSGVPCTYSSLYYYISLLLSSCLRSGNLLTVPALDPCLPVPLQQVRWDVQVPHQGSVELSSPQGTLLQSVLGQDCTGSVSLLVSQSDGSGLGRFCPLGGQGAIQKVQVRSSISITTTTDPTTRDLSKYLREPLHNISLSLFPSDEVIYTTSPLVSSPIVLATPNWPAGMKPDSTVSWLISVPEEHSAELLFINISQPSCRQSHATVTVQELDSTRKWSFREDEKMEKYDAQSSFYLNMSNCEPEQGNFAFLTKISLQKKSRKLLSIILAVVGALLVVMMIILAVVCVVVRKKKRQVNRSSIYIPKGAVSLPGDATFSTSFPKSRVDNESHVYDSIDDTMIYGHLLAADGQTDRGPGHYNGHQVGTYHTFTGPADSAVAEPGSEPDGGPGPEKDSYRPFLAPSDTFIPSRPRTPLGPLDSMGYEDRRMVDNELYTFKNPADPNSIRLSAAEPIRLPEPDTGSWTGSDDEPDPETHYDMAM</sequence>
<dbReference type="Pfam" id="PF23667">
    <property type="entry name" value="CUB_CDCP1_1"/>
    <property type="match status" value="1"/>
</dbReference>
<evidence type="ECO:0000313" key="6">
    <source>
        <dbReference type="Ensembl" id="ENSAMXP00000011648.2"/>
    </source>
</evidence>